<protein>
    <recommendedName>
        <fullName evidence="5">DNA endonuclease activator Ctp1 C-terminal domain-containing protein</fullName>
    </recommendedName>
</protein>
<gene>
    <name evidence="6" type="primary">106076924</name>
</gene>
<feature type="compositionally biased region" description="Basic residues" evidence="4">
    <location>
        <begin position="84"/>
        <end position="95"/>
    </location>
</feature>
<feature type="region of interest" description="Disordered" evidence="4">
    <location>
        <begin position="75"/>
        <end position="148"/>
    </location>
</feature>
<keyword evidence="2" id="KW-0227">DNA damage</keyword>
<dbReference type="AlphaFoldDB" id="A0A2C9M6X7"/>
<dbReference type="KEGG" id="bgt:106076924"/>
<evidence type="ECO:0000256" key="1">
    <source>
        <dbReference type="ARBA" id="ARBA00004123"/>
    </source>
</evidence>
<dbReference type="GO" id="GO:0010792">
    <property type="term" value="P:DNA double-strand break processing involved in repair via single-strand annealing"/>
    <property type="evidence" value="ECO:0007669"/>
    <property type="project" value="TreeGrafter"/>
</dbReference>
<dbReference type="PANTHER" id="PTHR15107:SF0">
    <property type="entry name" value="DNA ENDONUCLEASE ACTIVATOR CTP1 C-TERMINAL DOMAIN-CONTAINING PROTEIN"/>
    <property type="match status" value="1"/>
</dbReference>
<dbReference type="VEuPathDB" id="VectorBase:BGLAX_049658"/>
<dbReference type="GO" id="GO:0003684">
    <property type="term" value="F:damaged DNA binding"/>
    <property type="evidence" value="ECO:0007669"/>
    <property type="project" value="TreeGrafter"/>
</dbReference>
<dbReference type="Proteomes" id="UP000076420">
    <property type="component" value="Unassembled WGS sequence"/>
</dbReference>
<organism evidence="6 7">
    <name type="scientific">Biomphalaria glabrata</name>
    <name type="common">Bloodfluke planorb</name>
    <name type="synonym">Freshwater snail</name>
    <dbReference type="NCBI Taxonomy" id="6526"/>
    <lineage>
        <taxon>Eukaryota</taxon>
        <taxon>Metazoa</taxon>
        <taxon>Spiralia</taxon>
        <taxon>Lophotrochozoa</taxon>
        <taxon>Mollusca</taxon>
        <taxon>Gastropoda</taxon>
        <taxon>Heterobranchia</taxon>
        <taxon>Euthyneura</taxon>
        <taxon>Panpulmonata</taxon>
        <taxon>Hygrophila</taxon>
        <taxon>Lymnaeoidea</taxon>
        <taxon>Planorbidae</taxon>
        <taxon>Biomphalaria</taxon>
    </lineage>
</organism>
<comment type="subcellular location">
    <subcellularLocation>
        <location evidence="1">Nucleus</location>
    </subcellularLocation>
</comment>
<dbReference type="InterPro" id="IPR033316">
    <property type="entry name" value="RBBP8-like"/>
</dbReference>
<evidence type="ECO:0000259" key="5">
    <source>
        <dbReference type="Pfam" id="PF08573"/>
    </source>
</evidence>
<evidence type="ECO:0000256" key="2">
    <source>
        <dbReference type="ARBA" id="ARBA00022763"/>
    </source>
</evidence>
<reference evidence="6" key="1">
    <citation type="submission" date="2020-05" db="UniProtKB">
        <authorList>
            <consortium name="EnsemblMetazoa"/>
        </authorList>
    </citation>
    <scope>IDENTIFICATION</scope>
    <source>
        <strain evidence="6">BB02</strain>
    </source>
</reference>
<feature type="domain" description="DNA endonuclease activator Ctp1 C-terminal" evidence="5">
    <location>
        <begin position="78"/>
        <end position="111"/>
    </location>
</feature>
<dbReference type="Pfam" id="PF08573">
    <property type="entry name" value="SAE2"/>
    <property type="match status" value="1"/>
</dbReference>
<proteinExistence type="predicted"/>
<dbReference type="STRING" id="6526.A0A2C9M6X7"/>
<accession>A0A2C9M6X7</accession>
<dbReference type="EnsemblMetazoa" id="BGLB039268-RA">
    <property type="protein sequence ID" value="BGLB039268-PA"/>
    <property type="gene ID" value="BGLB039268"/>
</dbReference>
<name>A0A2C9M6X7_BIOGL</name>
<evidence type="ECO:0000256" key="3">
    <source>
        <dbReference type="ARBA" id="ARBA00023242"/>
    </source>
</evidence>
<evidence type="ECO:0000256" key="4">
    <source>
        <dbReference type="SAM" id="MobiDB-lite"/>
    </source>
</evidence>
<dbReference type="VEuPathDB" id="VectorBase:BGLB039268"/>
<dbReference type="PANTHER" id="PTHR15107">
    <property type="entry name" value="RETINOBLASTOMA BINDING PROTEIN 8"/>
    <property type="match status" value="1"/>
</dbReference>
<dbReference type="GO" id="GO:0005634">
    <property type="term" value="C:nucleus"/>
    <property type="evidence" value="ECO:0007669"/>
    <property type="project" value="UniProtKB-SubCell"/>
</dbReference>
<sequence>MGRAAVVDVDVVNEECTGEHHLDDLSMDSFDRVPKKTVQEVPHVQVFRSKEARKKLKGSTCTKCSPYYQSFKLPDEVSQQKINKSSRHRDKHPRPRSPENFWTIDFPETAENRPSEQNESQSHHRRRKPLDKLFKSKSEDMQEKNTEL</sequence>
<dbReference type="InterPro" id="IPR013882">
    <property type="entry name" value="Ctp1_C"/>
</dbReference>
<evidence type="ECO:0000313" key="6">
    <source>
        <dbReference type="EnsemblMetazoa" id="BGLB039268-PA"/>
    </source>
</evidence>
<keyword evidence="3" id="KW-0539">Nucleus</keyword>
<feature type="compositionally biased region" description="Basic and acidic residues" evidence="4">
    <location>
        <begin position="130"/>
        <end position="148"/>
    </location>
</feature>
<evidence type="ECO:0000313" key="7">
    <source>
        <dbReference type="Proteomes" id="UP000076420"/>
    </source>
</evidence>